<evidence type="ECO:0000256" key="2">
    <source>
        <dbReference type="ARBA" id="ARBA00022840"/>
    </source>
</evidence>
<dbReference type="Pfam" id="PF00488">
    <property type="entry name" value="MutS_V"/>
    <property type="match status" value="1"/>
</dbReference>
<keyword evidence="8" id="KW-1185">Reference proteome</keyword>
<dbReference type="SMART" id="SM00534">
    <property type="entry name" value="MUTSac"/>
    <property type="match status" value="1"/>
</dbReference>
<feature type="transmembrane region" description="Helical" evidence="4">
    <location>
        <begin position="156"/>
        <end position="181"/>
    </location>
</feature>
<evidence type="ECO:0000259" key="6">
    <source>
        <dbReference type="SMART" id="SM00534"/>
    </source>
</evidence>
<dbReference type="PANTHER" id="PTHR11361:SF152">
    <property type="entry name" value="DNA MISMATCH REPAIR PROTEIN"/>
    <property type="match status" value="1"/>
</dbReference>
<dbReference type="InterPro" id="IPR003593">
    <property type="entry name" value="AAA+_ATPase"/>
</dbReference>
<evidence type="ECO:0000256" key="4">
    <source>
        <dbReference type="SAM" id="Phobius"/>
    </source>
</evidence>
<dbReference type="InterPro" id="IPR000432">
    <property type="entry name" value="DNA_mismatch_repair_MutS_C"/>
</dbReference>
<evidence type="ECO:0000313" key="7">
    <source>
        <dbReference type="EMBL" id="MBC3907234.1"/>
    </source>
</evidence>
<sequence length="539" mass="60132">MNKIASLHNHWSRIICKVRFFLNIPDVAPKQALDFPFARSDIAMFYRVTRDEVVKLIDEHTASDMLLDVYADQVTAGSSIFAQQIMHKRLREGVQDERGKQRLQRLMADTALLDTLRQCCLPLREVETEVSEQLFTNAIPVPAAWYKFMWLLPVSISLLFIVAMTTLASAWIAVLAIWLILLGVQTRFHDAVTQWAKKVQALQALLSSFVLLAEHHPMDANSSPEDLLIAKKMLAELSRHKLVVLPGMREYADWFLLDNVRHFFKTCILVRKNQDFLRRAYSHVANLEADLALVRHCQSLPQYCWSSLADKKQLCLQQVVHPLLPQATGLDITLEGKGAFISGQNGIGKSTLLRTLGLNLIVARAFGFCYAATASVPVGAVFSSMQSEDSLIANESLYQAELRRAKELLDIAESDTQAVFVIDEIFRGTNHQESISAAAAVLQSLAASNMVVVSSHNLVLAPILAAYLAPLCVTAELGDKSRLQLTAGVLADPNGIRLLGSYGFGDDIKNKASRVFDWLSDYLKHPDKCEQILENRSMS</sequence>
<gene>
    <name evidence="7" type="ORF">H8L47_06625</name>
</gene>
<reference evidence="7 8" key="1">
    <citation type="submission" date="2020-08" db="EMBL/GenBank/DDBJ databases">
        <title>Novel species isolated from subtropical streams in China.</title>
        <authorList>
            <person name="Lu H."/>
        </authorList>
    </citation>
    <scope>NUCLEOTIDE SEQUENCE [LARGE SCALE GENOMIC DNA]</scope>
    <source>
        <strain evidence="7 8">NL8W</strain>
    </source>
</reference>
<organism evidence="7 8">
    <name type="scientific">Undibacterium umbellatum</name>
    <dbReference type="NCBI Taxonomy" id="2762300"/>
    <lineage>
        <taxon>Bacteria</taxon>
        <taxon>Pseudomonadati</taxon>
        <taxon>Pseudomonadota</taxon>
        <taxon>Betaproteobacteria</taxon>
        <taxon>Burkholderiales</taxon>
        <taxon>Oxalobacteraceae</taxon>
        <taxon>Undibacterium</taxon>
    </lineage>
</organism>
<proteinExistence type="predicted"/>
<feature type="domain" description="AAA+ ATPase" evidence="5">
    <location>
        <begin position="335"/>
        <end position="481"/>
    </location>
</feature>
<evidence type="ECO:0000259" key="5">
    <source>
        <dbReference type="SMART" id="SM00382"/>
    </source>
</evidence>
<keyword evidence="3" id="KW-0238">DNA-binding</keyword>
<dbReference type="PANTHER" id="PTHR11361">
    <property type="entry name" value="DNA MISMATCH REPAIR PROTEIN MUTS FAMILY MEMBER"/>
    <property type="match status" value="1"/>
</dbReference>
<keyword evidence="1" id="KW-0547">Nucleotide-binding</keyword>
<feature type="domain" description="DNA mismatch repair proteins mutS family" evidence="6">
    <location>
        <begin position="336"/>
        <end position="517"/>
    </location>
</feature>
<protein>
    <submittedName>
        <fullName evidence="7">DNA mismatch repair protein MutS</fullName>
    </submittedName>
</protein>
<evidence type="ECO:0000313" key="8">
    <source>
        <dbReference type="Proteomes" id="UP000646911"/>
    </source>
</evidence>
<dbReference type="Proteomes" id="UP000646911">
    <property type="component" value="Unassembled WGS sequence"/>
</dbReference>
<evidence type="ECO:0000256" key="1">
    <source>
        <dbReference type="ARBA" id="ARBA00022741"/>
    </source>
</evidence>
<dbReference type="SUPFAM" id="SSF52540">
    <property type="entry name" value="P-loop containing nucleoside triphosphate hydrolases"/>
    <property type="match status" value="1"/>
</dbReference>
<dbReference type="Gene3D" id="3.40.50.300">
    <property type="entry name" value="P-loop containing nucleotide triphosphate hydrolases"/>
    <property type="match status" value="1"/>
</dbReference>
<keyword evidence="4" id="KW-0812">Transmembrane</keyword>
<accession>A0ABR6Z629</accession>
<dbReference type="EMBL" id="JACOFX010000002">
    <property type="protein sequence ID" value="MBC3907234.1"/>
    <property type="molecule type" value="Genomic_DNA"/>
</dbReference>
<dbReference type="RefSeq" id="WP_186952523.1">
    <property type="nucleotide sequence ID" value="NZ_JACOFX010000002.1"/>
</dbReference>
<dbReference type="SMART" id="SM00382">
    <property type="entry name" value="AAA"/>
    <property type="match status" value="1"/>
</dbReference>
<keyword evidence="4" id="KW-1133">Transmembrane helix</keyword>
<name>A0ABR6Z629_9BURK</name>
<keyword evidence="4" id="KW-0472">Membrane</keyword>
<dbReference type="InterPro" id="IPR045076">
    <property type="entry name" value="MutS"/>
</dbReference>
<comment type="caution">
    <text evidence="7">The sequence shown here is derived from an EMBL/GenBank/DDBJ whole genome shotgun (WGS) entry which is preliminary data.</text>
</comment>
<evidence type="ECO:0000256" key="3">
    <source>
        <dbReference type="ARBA" id="ARBA00023125"/>
    </source>
</evidence>
<keyword evidence="2" id="KW-0067">ATP-binding</keyword>
<dbReference type="InterPro" id="IPR027417">
    <property type="entry name" value="P-loop_NTPase"/>
</dbReference>